<dbReference type="GO" id="GO:0048039">
    <property type="term" value="F:ubiquinone binding"/>
    <property type="evidence" value="ECO:0007669"/>
    <property type="project" value="InterPro"/>
</dbReference>
<dbReference type="PANTHER" id="PTHR12901:SF10">
    <property type="entry name" value="COENZYME Q-BINDING PROTEIN COQ10, MITOCHONDRIAL"/>
    <property type="match status" value="1"/>
</dbReference>
<evidence type="ECO:0000256" key="2">
    <source>
        <dbReference type="ARBA" id="ARBA00022649"/>
    </source>
</evidence>
<dbReference type="InterPro" id="IPR044996">
    <property type="entry name" value="COQ10-like"/>
</dbReference>
<keyword evidence="2" id="KW-1277">Toxin-antitoxin system</keyword>
<gene>
    <name evidence="4" type="ORF">A5892_00260</name>
</gene>
<dbReference type="InterPro" id="IPR023393">
    <property type="entry name" value="START-like_dom_sf"/>
</dbReference>
<evidence type="ECO:0000313" key="4">
    <source>
        <dbReference type="EMBL" id="ANF59401.1"/>
    </source>
</evidence>
<feature type="domain" description="Coenzyme Q-binding protein COQ10 START" evidence="3">
    <location>
        <begin position="11"/>
        <end position="135"/>
    </location>
</feature>
<dbReference type="PANTHER" id="PTHR12901">
    <property type="entry name" value="SPERM PROTEIN HOMOLOG"/>
    <property type="match status" value="1"/>
</dbReference>
<dbReference type="Proteomes" id="UP000077875">
    <property type="component" value="Chromosome"/>
</dbReference>
<sequence length="144" mass="16405">MPTVKRTALVRHSSRQMFDLVNDFESYPQFLPGCRAARLIERTDDYLIGEMTLAKGGIKQSIVTRNDLHTPERIDLSLVKGPFKSLDGYWRFEPLSDESCRVTLEMRFDFSNRLLGMAFGQLFGQMAGQLVDAFTRRADQVHGG</sequence>
<dbReference type="InterPro" id="IPR005031">
    <property type="entry name" value="COQ10_START"/>
</dbReference>
<dbReference type="AlphaFoldDB" id="A0A172YJI5"/>
<dbReference type="STRING" id="376489.A5892_00260"/>
<evidence type="ECO:0000259" key="3">
    <source>
        <dbReference type="Pfam" id="PF03364"/>
    </source>
</evidence>
<name>A0A172YJI5_9GAMM</name>
<proteinExistence type="inferred from homology"/>
<keyword evidence="4" id="KW-0830">Ubiquinone</keyword>
<reference evidence="4 5" key="1">
    <citation type="submission" date="2016-04" db="EMBL/GenBank/DDBJ databases">
        <title>Complete Genome Sequence of Halotalea alkalilenta IHB B 13600.</title>
        <authorList>
            <person name="Swarnkar M.K."/>
            <person name="Sharma A."/>
            <person name="Kaushal K."/>
            <person name="Soni R."/>
            <person name="Rana S."/>
            <person name="Singh A.K."/>
            <person name="Gulati A."/>
        </authorList>
    </citation>
    <scope>NUCLEOTIDE SEQUENCE [LARGE SCALE GENOMIC DNA]</scope>
    <source>
        <strain evidence="4 5">IHB B 13600</strain>
    </source>
</reference>
<keyword evidence="5" id="KW-1185">Reference proteome</keyword>
<evidence type="ECO:0000256" key="1">
    <source>
        <dbReference type="ARBA" id="ARBA00008918"/>
    </source>
</evidence>
<dbReference type="EMBL" id="CP015243">
    <property type="protein sequence ID" value="ANF59401.1"/>
    <property type="molecule type" value="Genomic_DNA"/>
</dbReference>
<dbReference type="Gene3D" id="3.30.530.20">
    <property type="match status" value="1"/>
</dbReference>
<evidence type="ECO:0000313" key="5">
    <source>
        <dbReference type="Proteomes" id="UP000077875"/>
    </source>
</evidence>
<dbReference type="CDD" id="cd07813">
    <property type="entry name" value="COQ10p_like"/>
    <property type="match status" value="1"/>
</dbReference>
<dbReference type="GO" id="GO:0045333">
    <property type="term" value="P:cellular respiration"/>
    <property type="evidence" value="ECO:0007669"/>
    <property type="project" value="InterPro"/>
</dbReference>
<dbReference type="SUPFAM" id="SSF55961">
    <property type="entry name" value="Bet v1-like"/>
    <property type="match status" value="1"/>
</dbReference>
<organism evidence="4 5">
    <name type="scientific">Halotalea alkalilenta</name>
    <dbReference type="NCBI Taxonomy" id="376489"/>
    <lineage>
        <taxon>Bacteria</taxon>
        <taxon>Pseudomonadati</taxon>
        <taxon>Pseudomonadota</taxon>
        <taxon>Gammaproteobacteria</taxon>
        <taxon>Oceanospirillales</taxon>
        <taxon>Halomonadaceae</taxon>
        <taxon>Halotalea</taxon>
    </lineage>
</organism>
<dbReference type="Pfam" id="PF03364">
    <property type="entry name" value="Polyketide_cyc"/>
    <property type="match status" value="1"/>
</dbReference>
<comment type="similarity">
    <text evidence="1">Belongs to the ribosome association toxin RatA family.</text>
</comment>
<accession>A0A172YJI5</accession>
<protein>
    <submittedName>
        <fullName evidence="4">Ubiquinone-binding protein</fullName>
    </submittedName>
</protein>
<dbReference type="RefSeq" id="WP_064124211.1">
    <property type="nucleotide sequence ID" value="NZ_CP015243.1"/>
</dbReference>
<dbReference type="KEGG" id="haa:A5892_00260"/>